<dbReference type="InParanoid" id="F0XT96"/>
<dbReference type="OrthoDB" id="5244296at2759"/>
<dbReference type="GeneID" id="25979154"/>
<evidence type="ECO:0000313" key="2">
    <source>
        <dbReference type="EMBL" id="EFW99372.1"/>
    </source>
</evidence>
<evidence type="ECO:0000313" key="3">
    <source>
        <dbReference type="Proteomes" id="UP000007796"/>
    </source>
</evidence>
<organism evidence="3">
    <name type="scientific">Grosmannia clavigera (strain kw1407 / UAMH 11150)</name>
    <name type="common">Blue stain fungus</name>
    <name type="synonym">Graphiocladiella clavigera</name>
    <dbReference type="NCBI Taxonomy" id="655863"/>
    <lineage>
        <taxon>Eukaryota</taxon>
        <taxon>Fungi</taxon>
        <taxon>Dikarya</taxon>
        <taxon>Ascomycota</taxon>
        <taxon>Pezizomycotina</taxon>
        <taxon>Sordariomycetes</taxon>
        <taxon>Sordariomycetidae</taxon>
        <taxon>Ophiostomatales</taxon>
        <taxon>Ophiostomataceae</taxon>
        <taxon>Leptographium</taxon>
    </lineage>
</organism>
<feature type="compositionally biased region" description="Basic and acidic residues" evidence="1">
    <location>
        <begin position="41"/>
        <end position="58"/>
    </location>
</feature>
<name>F0XT96_GROCL</name>
<feature type="region of interest" description="Disordered" evidence="1">
    <location>
        <begin position="77"/>
        <end position="123"/>
    </location>
</feature>
<keyword evidence="3" id="KW-1185">Reference proteome</keyword>
<dbReference type="EMBL" id="GL629997">
    <property type="protein sequence ID" value="EFW99372.1"/>
    <property type="molecule type" value="Genomic_DNA"/>
</dbReference>
<protein>
    <submittedName>
        <fullName evidence="2">Uncharacterized protein</fullName>
    </submittedName>
</protein>
<evidence type="ECO:0000256" key="1">
    <source>
        <dbReference type="SAM" id="MobiDB-lite"/>
    </source>
</evidence>
<reference evidence="2 3" key="1">
    <citation type="journal article" date="2011" name="Proc. Natl. Acad. Sci. U.S.A.">
        <title>Genome and transcriptome analyses of the mountain pine beetle-fungal symbiont Grosmannia clavigera, a lodgepole pine pathogen.</title>
        <authorList>
            <person name="DiGuistini S."/>
            <person name="Wang Y."/>
            <person name="Liao N.Y."/>
            <person name="Taylor G."/>
            <person name="Tanguay P."/>
            <person name="Feau N."/>
            <person name="Henrissat B."/>
            <person name="Chan S.K."/>
            <person name="Hesse-Orce U."/>
            <person name="Alamouti S.M."/>
            <person name="Tsui C.K.M."/>
            <person name="Docking R.T."/>
            <person name="Levasseur A."/>
            <person name="Haridas S."/>
            <person name="Robertson G."/>
            <person name="Birol I."/>
            <person name="Holt R.A."/>
            <person name="Marra M.A."/>
            <person name="Hamelin R.C."/>
            <person name="Hirst M."/>
            <person name="Jones S.J.M."/>
            <person name="Bohlmann J."/>
            <person name="Breuil C."/>
        </authorList>
    </citation>
    <scope>NUCLEOTIDE SEQUENCE [LARGE SCALE GENOMIC DNA]</scope>
    <source>
        <strain evidence="3">kw1407 / UAMH 11150</strain>
    </source>
</reference>
<dbReference type="RefSeq" id="XP_014168855.1">
    <property type="nucleotide sequence ID" value="XM_014313380.1"/>
</dbReference>
<sequence>MRRFFGRSAALPAKLTTHESEVSFASASASAYEMLLQSSSTEREVDRNKSATRRELLHRTSSPHALQRVWLAAADARRPSWTGERPAARKLVKDPNGSARPSFSVEISDRNDRPRGRDTAAEGLRRTVARWREMRWGSTAP</sequence>
<dbReference type="AlphaFoldDB" id="F0XT96"/>
<feature type="region of interest" description="Disordered" evidence="1">
    <location>
        <begin position="37"/>
        <end position="60"/>
    </location>
</feature>
<proteinExistence type="predicted"/>
<dbReference type="eggNOG" id="ENOG502RN07">
    <property type="taxonomic scope" value="Eukaryota"/>
</dbReference>
<feature type="compositionally biased region" description="Basic and acidic residues" evidence="1">
    <location>
        <begin position="107"/>
        <end position="123"/>
    </location>
</feature>
<gene>
    <name evidence="2" type="ORF">CMQ_5793</name>
</gene>
<accession>F0XT96</accession>
<dbReference type="Proteomes" id="UP000007796">
    <property type="component" value="Unassembled WGS sequence"/>
</dbReference>
<dbReference type="HOGENOM" id="CLU_1825489_0_0_1"/>